<accession>A0ABP8AQA2</accession>
<evidence type="ECO:0000259" key="1">
    <source>
        <dbReference type="Pfam" id="PF14311"/>
    </source>
</evidence>
<dbReference type="Proteomes" id="UP001501251">
    <property type="component" value="Unassembled WGS sequence"/>
</dbReference>
<organism evidence="2 3">
    <name type="scientific">Streptosporangium oxazolinicum</name>
    <dbReference type="NCBI Taxonomy" id="909287"/>
    <lineage>
        <taxon>Bacteria</taxon>
        <taxon>Bacillati</taxon>
        <taxon>Actinomycetota</taxon>
        <taxon>Actinomycetes</taxon>
        <taxon>Streptosporangiales</taxon>
        <taxon>Streptosporangiaceae</taxon>
        <taxon>Streptosporangium</taxon>
    </lineage>
</organism>
<comment type="caution">
    <text evidence="2">The sequence shown here is derived from an EMBL/GenBank/DDBJ whole genome shotgun (WGS) entry which is preliminary data.</text>
</comment>
<evidence type="ECO:0000313" key="2">
    <source>
        <dbReference type="EMBL" id="GAA4187344.1"/>
    </source>
</evidence>
<dbReference type="InterPro" id="IPR025487">
    <property type="entry name" value="DUF4379"/>
</dbReference>
<gene>
    <name evidence="2" type="ORF">GCM10022252_20690</name>
</gene>
<feature type="domain" description="Treble clef zinc finger" evidence="1">
    <location>
        <begin position="276"/>
        <end position="304"/>
    </location>
</feature>
<dbReference type="EMBL" id="BAABAQ010000003">
    <property type="protein sequence ID" value="GAA4187344.1"/>
    <property type="molecule type" value="Genomic_DNA"/>
</dbReference>
<dbReference type="Pfam" id="PF14311">
    <property type="entry name" value="DUF4379"/>
    <property type="match status" value="1"/>
</dbReference>
<sequence length="674" mass="75017">MDASWPAVPTPLTPGTDLKDRLRILQEMRRYWESVSTERRAHIREQVAAARKRQGDVTAYWDKHKAVVKERWRTRPLGRGTVTVADIPEVALQWHPANPASPAQVLASHQGRAGIPSPYRWLCPLKQGHPSWPAWPKDRIQAGAGCPECRHLTSLADVSALAEQYRGAIPANELSFASHDLVDWECHTWAANPESGLWHKVTHRFSAVVKERALQGNACLVCAGYVIDDTNSLHTWFPEIAAQLDDDDLDPHTLPTSRHNATRKGGVELGKRYAELPWRCRHGHRWYATIANRVASGGCPDCSPSGLSKEQVRLTAELSGLLTLVQPDRSDPRLPDGLPNFGSHRIPIPAHLKPAEFRYGKIEVDAIFEFGGYLIGLEYDGAFHHSGKRRDRLAFTALKDRILLQLGYLPVHVRLGSVPELDSPGAVIVKLGERATAYEAATKVGQALVERLRRPVPGLTDYVRVGQAKSADLAERYIECVWGVKRPRASKRKPEGTPRKLRELRVTPPDAASWLRPAGPPYRSATRKGVTLRDYYCRCGNKAEALVQADVTRGNTRSCGCRAEGSKEVRHLQIPRAVTQEVRRWAAERDLNVPGNGRVSARLIASYLLCSADQKNLPRDEQGLVVEGAVREWALEEGIELLARDRLSEQIWYDFAAARGGSILESGHVYGDAL</sequence>
<name>A0ABP8AQA2_9ACTN</name>
<reference evidence="3" key="1">
    <citation type="journal article" date="2019" name="Int. J. Syst. Evol. Microbiol.">
        <title>The Global Catalogue of Microorganisms (GCM) 10K type strain sequencing project: providing services to taxonomists for standard genome sequencing and annotation.</title>
        <authorList>
            <consortium name="The Broad Institute Genomics Platform"/>
            <consortium name="The Broad Institute Genome Sequencing Center for Infectious Disease"/>
            <person name="Wu L."/>
            <person name="Ma J."/>
        </authorList>
    </citation>
    <scope>NUCLEOTIDE SEQUENCE [LARGE SCALE GENOMIC DNA]</scope>
    <source>
        <strain evidence="3">JCM 17388</strain>
    </source>
</reference>
<proteinExistence type="predicted"/>
<evidence type="ECO:0000313" key="3">
    <source>
        <dbReference type="Proteomes" id="UP001501251"/>
    </source>
</evidence>
<keyword evidence="3" id="KW-1185">Reference proteome</keyword>
<protein>
    <recommendedName>
        <fullName evidence="1">Treble clef zinc finger domain-containing protein</fullName>
    </recommendedName>
</protein>